<reference evidence="1" key="1">
    <citation type="journal article" date="2008" name="Nature">
        <title>The amphioxus genome and the evolution of the chordate karyotype.</title>
        <authorList>
            <consortium name="US DOE Joint Genome Institute (JGI-PGF)"/>
            <person name="Putnam N.H."/>
            <person name="Butts T."/>
            <person name="Ferrier D.E.K."/>
            <person name="Furlong R.F."/>
            <person name="Hellsten U."/>
            <person name="Kawashima T."/>
            <person name="Robinson-Rechavi M."/>
            <person name="Shoguchi E."/>
            <person name="Terry A."/>
            <person name="Yu J.-K."/>
            <person name="Benito-Gutierrez E.L."/>
            <person name="Dubchak I."/>
            <person name="Garcia-Fernandez J."/>
            <person name="Gibson-Brown J.J."/>
            <person name="Grigoriev I.V."/>
            <person name="Horton A.C."/>
            <person name="de Jong P.J."/>
            <person name="Jurka J."/>
            <person name="Kapitonov V.V."/>
            <person name="Kohara Y."/>
            <person name="Kuroki Y."/>
            <person name="Lindquist E."/>
            <person name="Lucas S."/>
            <person name="Osoegawa K."/>
            <person name="Pennacchio L.A."/>
            <person name="Salamov A.A."/>
            <person name="Satou Y."/>
            <person name="Sauka-Spengler T."/>
            <person name="Schmutz J."/>
            <person name="Shin-I T."/>
            <person name="Toyoda A."/>
            <person name="Bronner-Fraser M."/>
            <person name="Fujiyama A."/>
            <person name="Holland L.Z."/>
            <person name="Holland P.W.H."/>
            <person name="Satoh N."/>
            <person name="Rokhsar D.S."/>
        </authorList>
    </citation>
    <scope>NUCLEOTIDE SEQUENCE [LARGE SCALE GENOMIC DNA]</scope>
    <source>
        <strain evidence="1">S238N-H82</strain>
        <tissue evidence="1">Testes</tissue>
    </source>
</reference>
<gene>
    <name evidence="1" type="ORF">BRAFLDRAFT_67048</name>
</gene>
<sequence>MHKDFPRKLLQATSCSGYGPYPSTGNGKYKHQGVDLELNKTSIKVPFTGILRINDSSAGLVSILVDDPDGIELIIQPITVPSSKNGMKVFKGESLGTAKTACGKSLHVAFRKAGTTDQYIDPMKYLEKRKPGFPKWNTECDDYRVVLLDLLGGGRCVASSTLDDGSLKLALKAKGLALNGSREAKLKRYRAPSAAEKFGGPIVANLDIHDPVVVSLGYLIMKPYRGTTVTFDLKVSMCGAMACIPWTEVFKQVTFDLTAATTACTNKEKAAPAAATKILGTILFYVAEYNQ</sequence>
<proteinExistence type="predicted"/>
<accession>C3YYM2</accession>
<evidence type="ECO:0000313" key="1">
    <source>
        <dbReference type="EMBL" id="EEN54662.1"/>
    </source>
</evidence>
<dbReference type="EMBL" id="GG666565">
    <property type="protein sequence ID" value="EEN54662.1"/>
    <property type="molecule type" value="Genomic_DNA"/>
</dbReference>
<dbReference type="Gene3D" id="2.70.70.10">
    <property type="entry name" value="Glucose Permease (Domain IIA)"/>
    <property type="match status" value="1"/>
</dbReference>
<name>C3YYM2_BRAFL</name>
<dbReference type="InterPro" id="IPR011055">
    <property type="entry name" value="Dup_hybrid_motif"/>
</dbReference>
<dbReference type="InParanoid" id="C3YYM2"/>
<protein>
    <submittedName>
        <fullName evidence="1">Uncharacterized protein</fullName>
    </submittedName>
</protein>
<dbReference type="AlphaFoldDB" id="C3YYM2"/>
<organism>
    <name type="scientific">Branchiostoma floridae</name>
    <name type="common">Florida lancelet</name>
    <name type="synonym">Amphioxus</name>
    <dbReference type="NCBI Taxonomy" id="7739"/>
    <lineage>
        <taxon>Eukaryota</taxon>
        <taxon>Metazoa</taxon>
        <taxon>Chordata</taxon>
        <taxon>Cephalochordata</taxon>
        <taxon>Leptocardii</taxon>
        <taxon>Amphioxiformes</taxon>
        <taxon>Branchiostomatidae</taxon>
        <taxon>Branchiostoma</taxon>
    </lineage>
</organism>